<protein>
    <recommendedName>
        <fullName evidence="1">methionine--tRNA ligase</fullName>
        <ecNumber evidence="1">6.1.1.10</ecNumber>
    </recommendedName>
    <alternativeName>
        <fullName evidence="8">Methionyl-tRNA synthetase</fullName>
    </alternativeName>
</protein>
<keyword evidence="2" id="KW-0963">Cytoplasm</keyword>
<reference evidence="11 12" key="1">
    <citation type="submission" date="2017-09" db="EMBL/GenBank/DDBJ databases">
        <title>Depth-based differentiation of microbial function through sediment-hosted aquifers and enrichment of novel symbionts in the deep terrestrial subsurface.</title>
        <authorList>
            <person name="Probst A.J."/>
            <person name="Ladd B."/>
            <person name="Jarett J.K."/>
            <person name="Geller-Mcgrath D.E."/>
            <person name="Sieber C.M."/>
            <person name="Emerson J.B."/>
            <person name="Anantharaman K."/>
            <person name="Thomas B.C."/>
            <person name="Malmstrom R."/>
            <person name="Stieglmeier M."/>
            <person name="Klingl A."/>
            <person name="Woyke T."/>
            <person name="Ryan C.M."/>
            <person name="Banfield J.F."/>
        </authorList>
    </citation>
    <scope>NUCLEOTIDE SEQUENCE [LARGE SCALE GENOMIC DNA]</scope>
    <source>
        <strain evidence="11">CG22_combo_CG10-13_8_21_14_all_42_17</strain>
    </source>
</reference>
<dbReference type="AlphaFoldDB" id="A0A2H0BD53"/>
<keyword evidence="7 9" id="KW-0030">Aminoacyl-tRNA synthetase</keyword>
<dbReference type="PRINTS" id="PR01041">
    <property type="entry name" value="TRNASYNTHMET"/>
</dbReference>
<evidence type="ECO:0000256" key="7">
    <source>
        <dbReference type="ARBA" id="ARBA00023146"/>
    </source>
</evidence>
<dbReference type="GO" id="GO:0004825">
    <property type="term" value="F:methionine-tRNA ligase activity"/>
    <property type="evidence" value="ECO:0007669"/>
    <property type="project" value="UniProtKB-EC"/>
</dbReference>
<keyword evidence="3 9" id="KW-0436">Ligase</keyword>
<evidence type="ECO:0000256" key="3">
    <source>
        <dbReference type="ARBA" id="ARBA00022598"/>
    </source>
</evidence>
<proteinExistence type="inferred from homology"/>
<dbReference type="InterPro" id="IPR001412">
    <property type="entry name" value="aa-tRNA-synth_I_CS"/>
</dbReference>
<dbReference type="Gene3D" id="1.10.730.10">
    <property type="entry name" value="Isoleucyl-tRNA Synthetase, Domain 1"/>
    <property type="match status" value="1"/>
</dbReference>
<evidence type="ECO:0000256" key="1">
    <source>
        <dbReference type="ARBA" id="ARBA00012838"/>
    </source>
</evidence>
<dbReference type="GO" id="GO:0006431">
    <property type="term" value="P:methionyl-tRNA aminoacylation"/>
    <property type="evidence" value="ECO:0007669"/>
    <property type="project" value="InterPro"/>
</dbReference>
<comment type="similarity">
    <text evidence="9">Belongs to the class-I aminoacyl-tRNA synthetase family.</text>
</comment>
<evidence type="ECO:0000313" key="11">
    <source>
        <dbReference type="EMBL" id="PIP55607.1"/>
    </source>
</evidence>
<evidence type="ECO:0000256" key="6">
    <source>
        <dbReference type="ARBA" id="ARBA00022917"/>
    </source>
</evidence>
<evidence type="ECO:0000256" key="5">
    <source>
        <dbReference type="ARBA" id="ARBA00022840"/>
    </source>
</evidence>
<dbReference type="InterPro" id="IPR014729">
    <property type="entry name" value="Rossmann-like_a/b/a_fold"/>
</dbReference>
<dbReference type="SUPFAM" id="SSF52374">
    <property type="entry name" value="Nucleotidylyl transferase"/>
    <property type="match status" value="1"/>
</dbReference>
<dbReference type="CDD" id="cd00814">
    <property type="entry name" value="MetRS_core"/>
    <property type="match status" value="1"/>
</dbReference>
<evidence type="ECO:0000256" key="4">
    <source>
        <dbReference type="ARBA" id="ARBA00022741"/>
    </source>
</evidence>
<dbReference type="Pfam" id="PF09334">
    <property type="entry name" value="tRNA-synt_1g"/>
    <property type="match status" value="1"/>
</dbReference>
<comment type="caution">
    <text evidence="11">The sequence shown here is derived from an EMBL/GenBank/DDBJ whole genome shotgun (WGS) entry which is preliminary data.</text>
</comment>
<name>A0A2H0BD53_9BACT</name>
<keyword evidence="6 9" id="KW-0648">Protein biosynthesis</keyword>
<keyword evidence="5 9" id="KW-0067">ATP-binding</keyword>
<evidence type="ECO:0000313" key="12">
    <source>
        <dbReference type="Proteomes" id="UP000229794"/>
    </source>
</evidence>
<dbReference type="FunFam" id="2.170.220.10:FF:000003">
    <property type="entry name" value="Methionine--tRNA ligase"/>
    <property type="match status" value="1"/>
</dbReference>
<evidence type="ECO:0000256" key="2">
    <source>
        <dbReference type="ARBA" id="ARBA00022490"/>
    </source>
</evidence>
<evidence type="ECO:0000256" key="8">
    <source>
        <dbReference type="ARBA" id="ARBA00030904"/>
    </source>
</evidence>
<dbReference type="InterPro" id="IPR015413">
    <property type="entry name" value="Methionyl/Leucyl_tRNA_Synth"/>
</dbReference>
<accession>A0A2H0BD53</accession>
<dbReference type="Gene3D" id="2.170.220.10">
    <property type="match status" value="1"/>
</dbReference>
<dbReference type="EMBL" id="PCST01000028">
    <property type="protein sequence ID" value="PIP55607.1"/>
    <property type="molecule type" value="Genomic_DNA"/>
</dbReference>
<dbReference type="PROSITE" id="PS00178">
    <property type="entry name" value="AA_TRNA_LIGASE_I"/>
    <property type="match status" value="1"/>
</dbReference>
<dbReference type="InterPro" id="IPR023457">
    <property type="entry name" value="Met-tRNA_synth_2"/>
</dbReference>
<dbReference type="PANTHER" id="PTHR43326">
    <property type="entry name" value="METHIONYL-TRNA SYNTHETASE"/>
    <property type="match status" value="1"/>
</dbReference>
<keyword evidence="4 9" id="KW-0547">Nucleotide-binding</keyword>
<evidence type="ECO:0000259" key="10">
    <source>
        <dbReference type="Pfam" id="PF09334"/>
    </source>
</evidence>
<evidence type="ECO:0000256" key="9">
    <source>
        <dbReference type="RuleBase" id="RU363039"/>
    </source>
</evidence>
<dbReference type="PANTHER" id="PTHR43326:SF1">
    <property type="entry name" value="METHIONINE--TRNA LIGASE, MITOCHONDRIAL"/>
    <property type="match status" value="1"/>
</dbReference>
<dbReference type="Proteomes" id="UP000229794">
    <property type="component" value="Unassembled WGS sequence"/>
</dbReference>
<feature type="domain" description="Methionyl/Leucyl tRNA synthetase" evidence="10">
    <location>
        <begin position="139"/>
        <end position="367"/>
    </location>
</feature>
<dbReference type="InterPro" id="IPR009080">
    <property type="entry name" value="tRNAsynth_Ia_anticodon-bd"/>
</dbReference>
<dbReference type="EC" id="6.1.1.10" evidence="1"/>
<dbReference type="Gene3D" id="3.40.50.620">
    <property type="entry name" value="HUPs"/>
    <property type="match status" value="1"/>
</dbReference>
<dbReference type="InterPro" id="IPR033911">
    <property type="entry name" value="MetRS_core"/>
</dbReference>
<organism evidence="11 12">
    <name type="scientific">Candidatus Zambryskibacteria bacterium CG22_combo_CG10-13_8_21_14_all_42_17</name>
    <dbReference type="NCBI Taxonomy" id="1975118"/>
    <lineage>
        <taxon>Bacteria</taxon>
        <taxon>Candidatus Zambryskiibacteriota</taxon>
    </lineage>
</organism>
<dbReference type="SUPFAM" id="SSF47323">
    <property type="entry name" value="Anticodon-binding domain of a subclass of class I aminoacyl-tRNA synthetases"/>
    <property type="match status" value="1"/>
</dbReference>
<dbReference type="GO" id="GO:0005524">
    <property type="term" value="F:ATP binding"/>
    <property type="evidence" value="ECO:0007669"/>
    <property type="project" value="UniProtKB-KW"/>
</dbReference>
<gene>
    <name evidence="11" type="ORF">COX06_02335</name>
</gene>
<sequence>MSRNKSFYITTTLPYVNAEPHVGHAMEIIHADIIARYKRLAGFSVFFNTGTDEHGQKIWQKAVEKGLDPQKYVDECAMAFKDLIPLLGISEDIKFVRTTDEKHKRAAQELWIRCKASGDIYKKNYKVNYCVGCELEKTDSEIENGRCLIHTNLELEIREEENYFFKFSQYSEKLLDFYENNPDFVTPDHRLNEIKALIDRGLEDFSISRLKEKMPWGVVVPNDSLHVMFVWFDALVNYISTLGWPENTENYQKFWVNGTPTQFAGKDQLRQQAAMWQAMLMSARLSNTRQIVIHGFINYEGQKMSKSLGNVISPDELVSKYGTEALRYFVAREFNQFEDTDISREKLKTAYNANLANGLGNLVSRVMKLAETHLSQPVTVQSSALDKGVEALLDRFEIQKAMNHIWAEIGKLDALIQEKKPWESKDKEMITDLVKRLSRIGYSLQIFMPATADKILKAIMANKLSTPLFPRIEAKS</sequence>